<evidence type="ECO:0000313" key="3">
    <source>
        <dbReference type="Proteomes" id="UP000428803"/>
    </source>
</evidence>
<dbReference type="PANTHER" id="PTHR42791:SF1">
    <property type="entry name" value="N-ACETYLTRANSFERASE DOMAIN-CONTAINING PROTEIN"/>
    <property type="match status" value="1"/>
</dbReference>
<protein>
    <submittedName>
        <fullName evidence="2">GNAT family N-acetyltransferase</fullName>
    </submittedName>
</protein>
<dbReference type="SUPFAM" id="SSF55729">
    <property type="entry name" value="Acyl-CoA N-acyltransferases (Nat)"/>
    <property type="match status" value="1"/>
</dbReference>
<dbReference type="EMBL" id="CP035733">
    <property type="protein sequence ID" value="QGY79347.1"/>
    <property type="molecule type" value="Genomic_DNA"/>
</dbReference>
<dbReference type="KEGG" id="slaa:EUU25_01135"/>
<evidence type="ECO:0000313" key="2">
    <source>
        <dbReference type="EMBL" id="QGY79347.1"/>
    </source>
</evidence>
<dbReference type="CDD" id="cd04301">
    <property type="entry name" value="NAT_SF"/>
    <property type="match status" value="1"/>
</dbReference>
<dbReference type="Gene3D" id="3.40.630.30">
    <property type="match status" value="1"/>
</dbReference>
<keyword evidence="3" id="KW-1185">Reference proteome</keyword>
<keyword evidence="2" id="KW-0808">Transferase</keyword>
<dbReference type="AlphaFoldDB" id="A0A6I6L5N5"/>
<reference evidence="3" key="1">
    <citation type="submission" date="2019-01" db="EMBL/GenBank/DDBJ databases">
        <title>Sphingorhabdus lacus sp.nov., isolated from an oligotrophic freshwater lake.</title>
        <authorList>
            <person name="Park M."/>
        </authorList>
    </citation>
    <scope>NUCLEOTIDE SEQUENCE [LARGE SCALE GENOMIC DNA]</scope>
    <source>
        <strain evidence="3">IMCC1753</strain>
    </source>
</reference>
<dbReference type="PANTHER" id="PTHR42791">
    <property type="entry name" value="GNAT FAMILY ACETYLTRANSFERASE"/>
    <property type="match status" value="1"/>
</dbReference>
<dbReference type="RefSeq" id="WP_158897645.1">
    <property type="nucleotide sequence ID" value="NZ_CP035733.1"/>
</dbReference>
<feature type="domain" description="N-acetyltransferase" evidence="1">
    <location>
        <begin position="55"/>
        <end position="197"/>
    </location>
</feature>
<evidence type="ECO:0000259" key="1">
    <source>
        <dbReference type="PROSITE" id="PS51186"/>
    </source>
</evidence>
<dbReference type="Pfam" id="PF00583">
    <property type="entry name" value="Acetyltransf_1"/>
    <property type="match status" value="1"/>
</dbReference>
<dbReference type="Proteomes" id="UP000428803">
    <property type="component" value="Chromosome"/>
</dbReference>
<dbReference type="InterPro" id="IPR016181">
    <property type="entry name" value="Acyl_CoA_acyltransferase"/>
</dbReference>
<dbReference type="PROSITE" id="PS51186">
    <property type="entry name" value="GNAT"/>
    <property type="match status" value="1"/>
</dbReference>
<dbReference type="GO" id="GO:0016747">
    <property type="term" value="F:acyltransferase activity, transferring groups other than amino-acyl groups"/>
    <property type="evidence" value="ECO:0007669"/>
    <property type="project" value="InterPro"/>
</dbReference>
<organism evidence="2 3">
    <name type="scientific">Sphingorhabdus lacus</name>
    <dbReference type="NCBI Taxonomy" id="392610"/>
    <lineage>
        <taxon>Bacteria</taxon>
        <taxon>Pseudomonadati</taxon>
        <taxon>Pseudomonadota</taxon>
        <taxon>Alphaproteobacteria</taxon>
        <taxon>Sphingomonadales</taxon>
        <taxon>Sphingomonadaceae</taxon>
        <taxon>Sphingorhabdus</taxon>
    </lineage>
</organism>
<gene>
    <name evidence="2" type="ORF">EUU25_01135</name>
</gene>
<dbReference type="OrthoDB" id="7057833at2"/>
<sequence length="200" mass="22585">MSNSKARLLAPTDNLEIAETLARAFQTETGWSYVIPDPKLRAQRLAGAFHLFLQDEHRKGAVFGTDGIEAVTLWRGPGQAHDSLWDRARLIIPFIQRLRFSIFRGLEVADLIEKHLPKEPVWYLHYAGCDPAHQGKGFGGAAIRAGLERADEDGLPAYLETADEHNVALYQSFGFQVKHMWQVPEGPQFWGMQRPGKTRH</sequence>
<proteinExistence type="predicted"/>
<name>A0A6I6L5N5_9SPHN</name>
<dbReference type="InterPro" id="IPR000182">
    <property type="entry name" value="GNAT_dom"/>
</dbReference>
<accession>A0A6I6L5N5</accession>
<dbReference type="InterPro" id="IPR052523">
    <property type="entry name" value="Trichothecene_AcTrans"/>
</dbReference>